<dbReference type="KEGG" id="vg:80543608"/>
<dbReference type="EMBL" id="MW018138">
    <property type="protein sequence ID" value="QPB44412.1"/>
    <property type="molecule type" value="Genomic_DNA"/>
</dbReference>
<protein>
    <submittedName>
        <fullName evidence="1">Uncharacterized protein</fullName>
    </submittedName>
</protein>
<evidence type="ECO:0000313" key="2">
    <source>
        <dbReference type="Proteomes" id="UP001162098"/>
    </source>
</evidence>
<sequence length="72" mass="7914">MSTNLKITNQAQAEALFKAKGANFDTGKLMMEITSILYGGPGRIKFRVKLHGLGDGELSVIDAEYTPPRIWC</sequence>
<proteinExistence type="predicted"/>
<organism evidence="1 2">
    <name type="scientific">Medusavirus stheno T3</name>
    <dbReference type="NCBI Taxonomy" id="3069717"/>
    <lineage>
        <taxon>Viruses</taxon>
        <taxon>Varidnaviria</taxon>
        <taxon>Bamfordvirae</taxon>
        <taxon>Nucleocytoviricota</taxon>
        <taxon>Megaviricetes</taxon>
        <taxon>Mamonoviridae</taxon>
        <taxon>Medusavirus</taxon>
        <taxon>Medusavirus sthenus</taxon>
    </lineage>
</organism>
<name>A0A7S7YFZ3_9VIRU</name>
<accession>A0A7S7YFZ3</accession>
<reference evidence="1 2" key="1">
    <citation type="submission" date="2020-09" db="EMBL/GenBank/DDBJ databases">
        <authorList>
            <person name="Zhang R."/>
            <person name="Garcia K."/>
            <person name="Ogata H."/>
        </authorList>
    </citation>
    <scope>NUCLEOTIDE SEQUENCE [LARGE SCALE GENOMIC DNA]</scope>
    <source>
        <strain evidence="2">stheno</strain>
    </source>
</reference>
<evidence type="ECO:0000313" key="1">
    <source>
        <dbReference type="EMBL" id="QPB44412.1"/>
    </source>
</evidence>
<dbReference type="Proteomes" id="UP001162098">
    <property type="component" value="Segment"/>
</dbReference>
<keyword evidence="2" id="KW-1185">Reference proteome</keyword>